<feature type="non-terminal residue" evidence="1">
    <location>
        <position position="1"/>
    </location>
</feature>
<dbReference type="InterPro" id="IPR023393">
    <property type="entry name" value="START-like_dom_sf"/>
</dbReference>
<evidence type="ECO:0000313" key="2">
    <source>
        <dbReference type="Proteomes" id="UP000094385"/>
    </source>
</evidence>
<evidence type="ECO:0008006" key="3">
    <source>
        <dbReference type="Google" id="ProtNLM"/>
    </source>
</evidence>
<dbReference type="EMBL" id="KV454297">
    <property type="protein sequence ID" value="ODQ71556.1"/>
    <property type="molecule type" value="Genomic_DNA"/>
</dbReference>
<dbReference type="Pfam" id="PF10604">
    <property type="entry name" value="Polyketide_cyc2"/>
    <property type="match status" value="1"/>
</dbReference>
<evidence type="ECO:0000313" key="1">
    <source>
        <dbReference type="EMBL" id="ODQ71556.1"/>
    </source>
</evidence>
<dbReference type="PANTHER" id="PTHR36166:SF1">
    <property type="entry name" value="SRPBCC DOMAIN-CONTAINING PROTEIN"/>
    <property type="match status" value="1"/>
</dbReference>
<organism evidence="1 2">
    <name type="scientific">Lipomyces starkeyi NRRL Y-11557</name>
    <dbReference type="NCBI Taxonomy" id="675824"/>
    <lineage>
        <taxon>Eukaryota</taxon>
        <taxon>Fungi</taxon>
        <taxon>Dikarya</taxon>
        <taxon>Ascomycota</taxon>
        <taxon>Saccharomycotina</taxon>
        <taxon>Lipomycetes</taxon>
        <taxon>Lipomycetales</taxon>
        <taxon>Lipomycetaceae</taxon>
        <taxon>Lipomyces</taxon>
    </lineage>
</organism>
<proteinExistence type="predicted"/>
<dbReference type="STRING" id="675824.A0A1E3Q1M2"/>
<dbReference type="Proteomes" id="UP000094385">
    <property type="component" value="Unassembled WGS sequence"/>
</dbReference>
<reference evidence="1 2" key="1">
    <citation type="journal article" date="2016" name="Proc. Natl. Acad. Sci. U.S.A.">
        <title>Comparative genomics of biotechnologically important yeasts.</title>
        <authorList>
            <person name="Riley R."/>
            <person name="Haridas S."/>
            <person name="Wolfe K.H."/>
            <person name="Lopes M.R."/>
            <person name="Hittinger C.T."/>
            <person name="Goeker M."/>
            <person name="Salamov A.A."/>
            <person name="Wisecaver J.H."/>
            <person name="Long T.M."/>
            <person name="Calvey C.H."/>
            <person name="Aerts A.L."/>
            <person name="Barry K.W."/>
            <person name="Choi C."/>
            <person name="Clum A."/>
            <person name="Coughlan A.Y."/>
            <person name="Deshpande S."/>
            <person name="Douglass A.P."/>
            <person name="Hanson S.J."/>
            <person name="Klenk H.-P."/>
            <person name="LaButti K.M."/>
            <person name="Lapidus A."/>
            <person name="Lindquist E.A."/>
            <person name="Lipzen A.M."/>
            <person name="Meier-Kolthoff J.P."/>
            <person name="Ohm R.A."/>
            <person name="Otillar R.P."/>
            <person name="Pangilinan J.L."/>
            <person name="Peng Y."/>
            <person name="Rokas A."/>
            <person name="Rosa C.A."/>
            <person name="Scheuner C."/>
            <person name="Sibirny A.A."/>
            <person name="Slot J.C."/>
            <person name="Stielow J.B."/>
            <person name="Sun H."/>
            <person name="Kurtzman C.P."/>
            <person name="Blackwell M."/>
            <person name="Grigoriev I.V."/>
            <person name="Jeffries T.W."/>
        </authorList>
    </citation>
    <scope>NUCLEOTIDE SEQUENCE [LARGE SCALE GENOMIC DNA]</scope>
    <source>
        <strain evidence="1 2">NRRL Y-11557</strain>
    </source>
</reference>
<dbReference type="CDD" id="cd07822">
    <property type="entry name" value="SRPBCC_4"/>
    <property type="match status" value="1"/>
</dbReference>
<dbReference type="InterPro" id="IPR019587">
    <property type="entry name" value="Polyketide_cyclase/dehydratase"/>
</dbReference>
<feature type="non-terminal residue" evidence="1">
    <location>
        <position position="147"/>
    </location>
</feature>
<accession>A0A1E3Q1M2</accession>
<dbReference type="PANTHER" id="PTHR36166">
    <property type="entry name" value="CHROMOSOME 9, WHOLE GENOME SHOTGUN SEQUENCE"/>
    <property type="match status" value="1"/>
</dbReference>
<protein>
    <recommendedName>
        <fullName evidence="3">Coenzyme Q-binding protein COQ10 START domain-containing protein</fullName>
    </recommendedName>
</protein>
<name>A0A1E3Q1M2_LIPST</name>
<dbReference type="OrthoDB" id="509124at2759"/>
<dbReference type="SUPFAM" id="SSF55961">
    <property type="entry name" value="Bet v1-like"/>
    <property type="match status" value="1"/>
</dbReference>
<dbReference type="AlphaFoldDB" id="A0A1E3Q1M2"/>
<sequence length="147" mass="16291">ITTAITISAPPSKVRAVFLDFPAHSQWNPFMVSIAVHKPPGATPDPGTQLKITLKLESGMTNVMYPTVLENSGEMFRWKGKLMFDLLFAGKHSFEYLPFTGDDGTVQTRFVQSETFGGVLVPLFGGILKQTENSFKLLNKALKERVE</sequence>
<dbReference type="Gene3D" id="3.30.530.20">
    <property type="match status" value="1"/>
</dbReference>
<gene>
    <name evidence="1" type="ORF">LIPSTDRAFT_31403</name>
</gene>
<keyword evidence="2" id="KW-1185">Reference proteome</keyword>